<feature type="region of interest" description="Disordered" evidence="2">
    <location>
        <begin position="459"/>
        <end position="485"/>
    </location>
</feature>
<feature type="domain" description="Glycosyl hydrolase family 13 catalytic" evidence="3">
    <location>
        <begin position="186"/>
        <end position="551"/>
    </location>
</feature>
<dbReference type="GO" id="GO:0004553">
    <property type="term" value="F:hydrolase activity, hydrolyzing O-glycosyl compounds"/>
    <property type="evidence" value="ECO:0007669"/>
    <property type="project" value="InterPro"/>
</dbReference>
<dbReference type="Proteomes" id="UP000517753">
    <property type="component" value="Unassembled WGS sequence"/>
</dbReference>
<organism evidence="4 5">
    <name type="scientific">Sphingomonas melonis</name>
    <dbReference type="NCBI Taxonomy" id="152682"/>
    <lineage>
        <taxon>Bacteria</taxon>
        <taxon>Pseudomonadati</taxon>
        <taxon>Pseudomonadota</taxon>
        <taxon>Alphaproteobacteria</taxon>
        <taxon>Sphingomonadales</taxon>
        <taxon>Sphingomonadaceae</taxon>
        <taxon>Sphingomonas</taxon>
    </lineage>
</organism>
<dbReference type="GO" id="GO:0005975">
    <property type="term" value="P:carbohydrate metabolic process"/>
    <property type="evidence" value="ECO:0007669"/>
    <property type="project" value="InterPro"/>
</dbReference>
<protein>
    <submittedName>
        <fullName evidence="4">Glycogen operon protein</fullName>
        <ecNumber evidence="4">3.2.1.-</ecNumber>
    </submittedName>
</protein>
<evidence type="ECO:0000256" key="1">
    <source>
        <dbReference type="ARBA" id="ARBA00008061"/>
    </source>
</evidence>
<feature type="compositionally biased region" description="Basic and acidic residues" evidence="2">
    <location>
        <begin position="459"/>
        <end position="472"/>
    </location>
</feature>
<dbReference type="SUPFAM" id="SSF81296">
    <property type="entry name" value="E set domains"/>
    <property type="match status" value="1"/>
</dbReference>
<dbReference type="Gene3D" id="2.60.40.10">
    <property type="entry name" value="Immunoglobulins"/>
    <property type="match status" value="1"/>
</dbReference>
<keyword evidence="4" id="KW-0378">Hydrolase</keyword>
<sequence>MTDAPALGAIVYDGGVRFAVRSATAVTLCLWDGVAERRVAMTGIDGIWSVEVPGIGAGQRYGFRAAADPAKLLVDPYAVELDRAFVYDPRLGQPGVETGGLVPWGVVTRLPHRHPRGGGDPDAQGIEGADGAANMDPRFRGDDEEWGRTALPPLFSPGGLIYELNVRGFTMLHPDVPAAQRGTIAALGHPAVIAHLQRLRVSAVELMPIVAWIDERHLPPLGLRNAWGYNPVVPMAIDPRLAPGGVAELRDTVAALREAGIGVILDLVFNHSGESDVDGPTLSLRGLDEQLYYAHAADGTLINDTGTGNTLDCSRPEVRALILASLRHFAALGVDGFRFDLAPVLARGPGFDPNAPIFSEIVADPLLSSRVMIAEPWDIGPDGYQLGRFPAHWLEWNDRYRDDVRRFWRGDGSAGALATRLAGSADVFGSGDTRSVNFVAAHDGFTLADTVAYAERHNHANGEDNRDGHGDNHSWNNGVEGPSDDPAVLARRDADRRALLATLFASRGTILLSAGDEFGRTQQGNNNAYAQDNAIGWVDWAGRDRGLEAFACDLAAFRAAAGLDRVTPYAAPEWRRLDGEPMQDADWAGADGFALRLPDGARRVTLQCDRRARRVTLAHGTIVESRA</sequence>
<dbReference type="InterPro" id="IPR006047">
    <property type="entry name" value="GH13_cat_dom"/>
</dbReference>
<dbReference type="InterPro" id="IPR013783">
    <property type="entry name" value="Ig-like_fold"/>
</dbReference>
<dbReference type="Pfam" id="PF02922">
    <property type="entry name" value="CBM_48"/>
    <property type="match status" value="1"/>
</dbReference>
<comment type="caution">
    <text evidence="4">The sequence shown here is derived from an EMBL/GenBank/DDBJ whole genome shotgun (WGS) entry which is preliminary data.</text>
</comment>
<name>A0A7Y9FM19_9SPHN</name>
<dbReference type="SMART" id="SM00642">
    <property type="entry name" value="Aamy"/>
    <property type="match status" value="1"/>
</dbReference>
<dbReference type="EMBL" id="JACCBY010000002">
    <property type="protein sequence ID" value="NYD89800.1"/>
    <property type="molecule type" value="Genomic_DNA"/>
</dbReference>
<keyword evidence="5" id="KW-1185">Reference proteome</keyword>
<proteinExistence type="inferred from homology"/>
<dbReference type="CDD" id="cd02856">
    <property type="entry name" value="E_set_GDE_Isoamylase_N"/>
    <property type="match status" value="1"/>
</dbReference>
<dbReference type="InterPro" id="IPR014756">
    <property type="entry name" value="Ig_E-set"/>
</dbReference>
<accession>A0A7Y9FM19</accession>
<dbReference type="EC" id="3.2.1.-" evidence="4"/>
<dbReference type="Gene3D" id="3.20.20.80">
    <property type="entry name" value="Glycosidases"/>
    <property type="match status" value="1"/>
</dbReference>
<dbReference type="InterPro" id="IPR044505">
    <property type="entry name" value="GlgX_Isoamylase_N_E_set"/>
</dbReference>
<evidence type="ECO:0000256" key="2">
    <source>
        <dbReference type="SAM" id="MobiDB-lite"/>
    </source>
</evidence>
<dbReference type="RefSeq" id="WP_179508316.1">
    <property type="nucleotide sequence ID" value="NZ_JACCBY010000002.1"/>
</dbReference>
<dbReference type="PANTHER" id="PTHR43002">
    <property type="entry name" value="GLYCOGEN DEBRANCHING ENZYME"/>
    <property type="match status" value="1"/>
</dbReference>
<comment type="similarity">
    <text evidence="1">Belongs to the glycosyl hydrolase 13 family.</text>
</comment>
<evidence type="ECO:0000313" key="4">
    <source>
        <dbReference type="EMBL" id="NYD89800.1"/>
    </source>
</evidence>
<evidence type="ECO:0000313" key="5">
    <source>
        <dbReference type="Proteomes" id="UP000517753"/>
    </source>
</evidence>
<keyword evidence="4" id="KW-0326">Glycosidase</keyword>
<dbReference type="InterPro" id="IPR004193">
    <property type="entry name" value="Glyco_hydro_13_N"/>
</dbReference>
<evidence type="ECO:0000259" key="3">
    <source>
        <dbReference type="SMART" id="SM00642"/>
    </source>
</evidence>
<dbReference type="CDD" id="cd11326">
    <property type="entry name" value="AmyAc_Glg_debranch"/>
    <property type="match status" value="1"/>
</dbReference>
<reference evidence="4 5" key="1">
    <citation type="submission" date="2020-08" db="EMBL/GenBank/DDBJ databases">
        <title>The Agave Microbiome: Exploring the role of microbial communities in plant adaptations to desert environments.</title>
        <authorList>
            <person name="Partida-Martinez L.P."/>
        </authorList>
    </citation>
    <scope>NUCLEOTIDE SEQUENCE [LARGE SCALE GENOMIC DNA]</scope>
    <source>
        <strain evidence="4 5">AS2.3</strain>
    </source>
</reference>
<gene>
    <name evidence="4" type="ORF">HD841_001580</name>
</gene>
<dbReference type="AlphaFoldDB" id="A0A7Y9FM19"/>
<dbReference type="SUPFAM" id="SSF51445">
    <property type="entry name" value="(Trans)glycosidases"/>
    <property type="match status" value="1"/>
</dbReference>
<dbReference type="InterPro" id="IPR017853">
    <property type="entry name" value="GH"/>
</dbReference>